<protein>
    <submittedName>
        <fullName evidence="1">Uncharacterized protein</fullName>
    </submittedName>
</protein>
<name>A0A099I6W1_CLOIN</name>
<dbReference type="EMBL" id="JQIF01000042">
    <property type="protein sequence ID" value="KGJ53296.1"/>
    <property type="molecule type" value="Genomic_DNA"/>
</dbReference>
<dbReference type="RefSeq" id="WP_044905319.1">
    <property type="nucleotide sequence ID" value="NZ_JQIF01000042.1"/>
</dbReference>
<comment type="caution">
    <text evidence="1">The sequence shown here is derived from an EMBL/GenBank/DDBJ whole genome shotgun (WGS) entry which is preliminary data.</text>
</comment>
<dbReference type="Proteomes" id="UP000030008">
    <property type="component" value="Unassembled WGS sequence"/>
</dbReference>
<sequence>MDERILVEVYVPAVQQGMEVLLPAQAKLGVVHRFVSRLLEAAWHLEKGSLKDAIWYLEQQDNMPDFALCVKDAGIRNAERIIIL</sequence>
<organism evidence="1 2">
    <name type="scientific">Clostridium innocuum</name>
    <dbReference type="NCBI Taxonomy" id="1522"/>
    <lineage>
        <taxon>Bacteria</taxon>
        <taxon>Bacillati</taxon>
        <taxon>Bacillota</taxon>
        <taxon>Clostridia</taxon>
        <taxon>Eubacteriales</taxon>
        <taxon>Clostridiaceae</taxon>
        <taxon>Clostridium</taxon>
    </lineage>
</organism>
<evidence type="ECO:0000313" key="2">
    <source>
        <dbReference type="Proteomes" id="UP000030008"/>
    </source>
</evidence>
<proteinExistence type="predicted"/>
<accession>A0A099I6W1</accession>
<dbReference type="AlphaFoldDB" id="A0A099I6W1"/>
<evidence type="ECO:0000313" key="1">
    <source>
        <dbReference type="EMBL" id="KGJ53296.1"/>
    </source>
</evidence>
<gene>
    <name evidence="1" type="ORF">CIAN88_10205</name>
</gene>
<reference evidence="1 2" key="1">
    <citation type="submission" date="2014-08" db="EMBL/GenBank/DDBJ databases">
        <title>Clostridium innocuum, an unnegligible vancomycin-resistant pathogen causing extra-intestinal infections.</title>
        <authorList>
            <person name="Feng Y."/>
            <person name="Chiu C.-H."/>
        </authorList>
    </citation>
    <scope>NUCLEOTIDE SEQUENCE [LARGE SCALE GENOMIC DNA]</scope>
    <source>
        <strain evidence="1 2">AN88</strain>
    </source>
</reference>